<accession>A0ABR7LK69</accession>
<keyword evidence="1" id="KW-0472">Membrane</keyword>
<comment type="caution">
    <text evidence="2">The sequence shown here is derived from an EMBL/GenBank/DDBJ whole genome shotgun (WGS) entry which is preliminary data.</text>
</comment>
<keyword evidence="3" id="KW-1185">Reference proteome</keyword>
<evidence type="ECO:0008006" key="4">
    <source>
        <dbReference type="Google" id="ProtNLM"/>
    </source>
</evidence>
<gene>
    <name evidence="2" type="ORF">HKK74_07025</name>
</gene>
<dbReference type="EMBL" id="JABVEC010000003">
    <property type="protein sequence ID" value="MBC6465242.1"/>
    <property type="molecule type" value="Genomic_DNA"/>
</dbReference>
<feature type="transmembrane region" description="Helical" evidence="1">
    <location>
        <begin position="185"/>
        <end position="205"/>
    </location>
</feature>
<dbReference type="Proteomes" id="UP000805614">
    <property type="component" value="Unassembled WGS sequence"/>
</dbReference>
<protein>
    <recommendedName>
        <fullName evidence="4">LPXTG-motif cell wall anchor domain-containing protein</fullName>
    </recommendedName>
</protein>
<keyword evidence="1" id="KW-0812">Transmembrane</keyword>
<evidence type="ECO:0000256" key="1">
    <source>
        <dbReference type="SAM" id="Phobius"/>
    </source>
</evidence>
<proteinExistence type="predicted"/>
<name>A0ABR7LK69_9ACTN</name>
<evidence type="ECO:0000313" key="3">
    <source>
        <dbReference type="Proteomes" id="UP000805614"/>
    </source>
</evidence>
<organism evidence="2 3">
    <name type="scientific">Actinomadura alba</name>
    <dbReference type="NCBI Taxonomy" id="406431"/>
    <lineage>
        <taxon>Bacteria</taxon>
        <taxon>Bacillati</taxon>
        <taxon>Actinomycetota</taxon>
        <taxon>Actinomycetes</taxon>
        <taxon>Streptosporangiales</taxon>
        <taxon>Thermomonosporaceae</taxon>
        <taxon>Actinomadura</taxon>
    </lineage>
</organism>
<sequence length="213" mass="23132">MPRRTRLGPGTAIGILILYGLVGHHGGSGSYEARRPLYLRGRLIQARYGFPHARLRIEVPADLEVPDPLPDVQRLRGHRDWDGPPVVEGAGKVRELLLPPDLTGEVGAMNDLPQVGDDVSAIAYRRCAADGDEYAGELRVQMLYVNGRSLHYRGSITRIVDACPPDESAPPQAVDTRGPSEDPPLVLLGGGAAVAAGFIIALLRLRNRRTRSR</sequence>
<reference evidence="2 3" key="1">
    <citation type="submission" date="2020-06" db="EMBL/GenBank/DDBJ databases">
        <title>Actinomadura xiongansis sp. nov., isolated from soil of Baiyangdian.</title>
        <authorList>
            <person name="Zhang X."/>
        </authorList>
    </citation>
    <scope>NUCLEOTIDE SEQUENCE [LARGE SCALE GENOMIC DNA]</scope>
    <source>
        <strain evidence="2 3">HBUM206468</strain>
    </source>
</reference>
<dbReference type="RefSeq" id="WP_187242238.1">
    <property type="nucleotide sequence ID" value="NZ_BAAAOK010000014.1"/>
</dbReference>
<evidence type="ECO:0000313" key="2">
    <source>
        <dbReference type="EMBL" id="MBC6465242.1"/>
    </source>
</evidence>
<keyword evidence="1" id="KW-1133">Transmembrane helix</keyword>